<dbReference type="InterPro" id="IPR000504">
    <property type="entry name" value="RRM_dom"/>
</dbReference>
<feature type="region of interest" description="Disordered" evidence="4">
    <location>
        <begin position="1"/>
        <end position="23"/>
    </location>
</feature>
<dbReference type="EMBL" id="CABITT030000004">
    <property type="protein sequence ID" value="VVB02655.1"/>
    <property type="molecule type" value="Genomic_DNA"/>
</dbReference>
<dbReference type="InterPro" id="IPR012677">
    <property type="entry name" value="Nucleotide-bd_a/b_plait_sf"/>
</dbReference>
<protein>
    <recommendedName>
        <fullName evidence="5">RRM domain-containing protein</fullName>
    </recommendedName>
</protein>
<dbReference type="AlphaFoldDB" id="A0A565BMW7"/>
<comment type="subcellular location">
    <subcellularLocation>
        <location evidence="1">Nucleus</location>
    </subcellularLocation>
</comment>
<dbReference type="GO" id="GO:0071004">
    <property type="term" value="C:U2-type prespliceosome"/>
    <property type="evidence" value="ECO:0007669"/>
    <property type="project" value="TreeGrafter"/>
</dbReference>
<dbReference type="InterPro" id="IPR035979">
    <property type="entry name" value="RBD_domain_sf"/>
</dbReference>
<evidence type="ECO:0000313" key="7">
    <source>
        <dbReference type="Proteomes" id="UP000489600"/>
    </source>
</evidence>
<dbReference type="GO" id="GO:0071011">
    <property type="term" value="C:precatalytic spliceosome"/>
    <property type="evidence" value="ECO:0007669"/>
    <property type="project" value="TreeGrafter"/>
</dbReference>
<organism evidence="6 7">
    <name type="scientific">Arabis nemorensis</name>
    <dbReference type="NCBI Taxonomy" id="586526"/>
    <lineage>
        <taxon>Eukaryota</taxon>
        <taxon>Viridiplantae</taxon>
        <taxon>Streptophyta</taxon>
        <taxon>Embryophyta</taxon>
        <taxon>Tracheophyta</taxon>
        <taxon>Spermatophyta</taxon>
        <taxon>Magnoliopsida</taxon>
        <taxon>eudicotyledons</taxon>
        <taxon>Gunneridae</taxon>
        <taxon>Pentapetalae</taxon>
        <taxon>rosids</taxon>
        <taxon>malvids</taxon>
        <taxon>Brassicales</taxon>
        <taxon>Brassicaceae</taxon>
        <taxon>Arabideae</taxon>
        <taxon>Arabis</taxon>
    </lineage>
</organism>
<evidence type="ECO:0000256" key="3">
    <source>
        <dbReference type="PROSITE-ProRule" id="PRU00176"/>
    </source>
</evidence>
<dbReference type="GO" id="GO:0003729">
    <property type="term" value="F:mRNA binding"/>
    <property type="evidence" value="ECO:0007669"/>
    <property type="project" value="TreeGrafter"/>
</dbReference>
<feature type="domain" description="RRM" evidence="5">
    <location>
        <begin position="437"/>
        <end position="511"/>
    </location>
</feature>
<dbReference type="SMART" id="SM00360">
    <property type="entry name" value="RRM"/>
    <property type="match status" value="3"/>
</dbReference>
<dbReference type="PROSITE" id="PS50102">
    <property type="entry name" value="RRM"/>
    <property type="match status" value="3"/>
</dbReference>
<dbReference type="Proteomes" id="UP000489600">
    <property type="component" value="Unassembled WGS sequence"/>
</dbReference>
<keyword evidence="3" id="KW-0694">RNA-binding</keyword>
<dbReference type="GO" id="GO:0000398">
    <property type="term" value="P:mRNA splicing, via spliceosome"/>
    <property type="evidence" value="ECO:0007669"/>
    <property type="project" value="TreeGrafter"/>
</dbReference>
<dbReference type="FunFam" id="3.30.70.330:FF:001204">
    <property type="match status" value="1"/>
</dbReference>
<dbReference type="OrthoDB" id="7763451at2759"/>
<name>A0A565BMW7_9BRAS</name>
<dbReference type="InterPro" id="IPR051183">
    <property type="entry name" value="U1_U11-U12_snRNP_70-35kDa"/>
</dbReference>
<dbReference type="Gene3D" id="3.30.70.330">
    <property type="match status" value="4"/>
</dbReference>
<gene>
    <name evidence="6" type="ORF">ANE_LOCUS13099</name>
</gene>
<feature type="domain" description="RRM" evidence="5">
    <location>
        <begin position="97"/>
        <end position="178"/>
    </location>
</feature>
<evidence type="ECO:0000256" key="1">
    <source>
        <dbReference type="ARBA" id="ARBA00004123"/>
    </source>
</evidence>
<keyword evidence="2" id="KW-0539">Nucleus</keyword>
<dbReference type="GO" id="GO:0030619">
    <property type="term" value="F:U1 snRNA binding"/>
    <property type="evidence" value="ECO:0007669"/>
    <property type="project" value="TreeGrafter"/>
</dbReference>
<dbReference type="GO" id="GO:0005685">
    <property type="term" value="C:U1 snRNP"/>
    <property type="evidence" value="ECO:0007669"/>
    <property type="project" value="TreeGrafter"/>
</dbReference>
<keyword evidence="7" id="KW-1185">Reference proteome</keyword>
<proteinExistence type="predicted"/>
<evidence type="ECO:0000256" key="2">
    <source>
        <dbReference type="ARBA" id="ARBA00023242"/>
    </source>
</evidence>
<dbReference type="PANTHER" id="PTHR13952:SF21">
    <property type="entry name" value="POLYNUCLEOTIDE ADENYLYLTRANSFERASE DOMAIN_RNA RECOGNITION MOTIF PROTEIN-RELATED"/>
    <property type="match status" value="1"/>
</dbReference>
<dbReference type="CDD" id="cd00590">
    <property type="entry name" value="RRM_SF"/>
    <property type="match status" value="2"/>
</dbReference>
<evidence type="ECO:0000259" key="5">
    <source>
        <dbReference type="PROSITE" id="PS50102"/>
    </source>
</evidence>
<dbReference type="PANTHER" id="PTHR13952">
    <property type="entry name" value="U1 SMALL NUCLEAR RIBONUCLEOPROTEIN 70 KD"/>
    <property type="match status" value="1"/>
</dbReference>
<comment type="caution">
    <text evidence="6">The sequence shown here is derived from an EMBL/GenBank/DDBJ whole genome shotgun (WGS) entry which is preliminary data.</text>
</comment>
<dbReference type="Pfam" id="PF00076">
    <property type="entry name" value="RRM_1"/>
    <property type="match status" value="4"/>
</dbReference>
<sequence>MASSSMRSVNLLGKRKPEDGLDTRPFFVRKHKELSEEKDTTKEFAEQIKGSVELLETKSDQANLLLSVKETVEELDHQTPHFVEESAVITNTAAVKNTLFIGHLPFQTEISVLISDIVEFFKNVAKLVRVQLVVTRKGQRSRCCGFVEFASSNEAKKALEKNGEYLQDSEVLLELPKINPYPPKYEEDYLGRESPLLEEYHLETEPKMDGLCRQEDLLIEEDETPPDFIEEAKHVGYGFVEFASSNEAKEALQMMNGEYLHECKIFLDVATTAPYPPRPNYEDYIRRESLLIEEDETVEGLDQTPDFVEAVAVRKKTLFIAQLAYKTEISHIINFFKDVGEVVHVRLIVNRKGKHEGYGFVEFASANESKRALEKKNGEYLHDCKIFLDVAATAPYPPRPMYEDYLRQESRLIKEDEAVEGLDEIPHLVEEVALRKKTLFIANLPCKPEISYIIRKFFKHEVVRVRLIVNHRGEHVGCGFVEFASANEAKKVLEKKNGECNRKIFIDVVKTPPYLLRPKYNLAEKLW</sequence>
<accession>A0A565BMW7</accession>
<reference evidence="6" key="1">
    <citation type="submission" date="2019-07" db="EMBL/GenBank/DDBJ databases">
        <authorList>
            <person name="Dittberner H."/>
        </authorList>
    </citation>
    <scope>NUCLEOTIDE SEQUENCE [LARGE SCALE GENOMIC DNA]</scope>
</reference>
<feature type="domain" description="RRM" evidence="5">
    <location>
        <begin position="316"/>
        <end position="393"/>
    </location>
</feature>
<evidence type="ECO:0000313" key="6">
    <source>
        <dbReference type="EMBL" id="VVB02655.1"/>
    </source>
</evidence>
<evidence type="ECO:0000256" key="4">
    <source>
        <dbReference type="SAM" id="MobiDB-lite"/>
    </source>
</evidence>
<dbReference type="SUPFAM" id="SSF54928">
    <property type="entry name" value="RNA-binding domain, RBD"/>
    <property type="match status" value="3"/>
</dbReference>